<protein>
    <recommendedName>
        <fullName evidence="1">SET domain-containing protein</fullName>
    </recommendedName>
</protein>
<sequence length="612" mass="67273">MEQQIRDLCKGLGDVDVVRVGSNNATNFQHLIARLSTSAPALQGHHPPSGYESVDTLQHTYFEQLQQDQRLSGFVLHATVTGLEYKHGALIAVQDERGASGFIWSLLLRPFGIPISEGMHIEIKEPYYGKCPTGDLAVCVHHPADLILVDPHTAMTKPAPAATPTCSSHNNTIRPSPLGGRGVFATARIDAGGLVLLEKALALAARNDAAAYGPGVEGILQGERTNGRKLALLQQLVDRLCRNGQLHQKFFHLHAGQLPTSSDPVSTPLIGPFDTYRALSIIRHNAHTIFPGNTSDHHDIANKATRSANPSTNDQTPGIWLHASMFNHSCLPNCTWAWTGDLFIARANRDIAIDEELTVAYVPTSYDYEKRRGVLRASNDFECCCPLCEADQAATRTPEIQDAVAKAQRLPQHVKGADYQERVKKAEELVQSAGAAYPRSIYADACGAELPRVQLAEPLYHLAHVVLDRARNGHNWVATSVDMRVKARIYFTACVEVGLGYILVLDQQSPYCELILRKHSQPRPIGVLALMALAELAFTDGDKARCRALKACAKQLYGMWYGEDASFKKQHLYYSCKDEPAEKGTIPASKEWEELKAASMAKSNMPPKLDRD</sequence>
<name>A0ABR0EL26_ZASCE</name>
<dbReference type="InterPro" id="IPR001214">
    <property type="entry name" value="SET_dom"/>
</dbReference>
<dbReference type="CDD" id="cd20071">
    <property type="entry name" value="SET_SMYD"/>
    <property type="match status" value="1"/>
</dbReference>
<dbReference type="PROSITE" id="PS50280">
    <property type="entry name" value="SET"/>
    <property type="match status" value="1"/>
</dbReference>
<evidence type="ECO:0000313" key="3">
    <source>
        <dbReference type="Proteomes" id="UP001305779"/>
    </source>
</evidence>
<comment type="caution">
    <text evidence="2">The sequence shown here is derived from an EMBL/GenBank/DDBJ whole genome shotgun (WGS) entry which is preliminary data.</text>
</comment>
<dbReference type="SUPFAM" id="SSF82199">
    <property type="entry name" value="SET domain"/>
    <property type="match status" value="1"/>
</dbReference>
<dbReference type="EMBL" id="JAXOVC010000004">
    <property type="protein sequence ID" value="KAK4502284.1"/>
    <property type="molecule type" value="Genomic_DNA"/>
</dbReference>
<evidence type="ECO:0000313" key="2">
    <source>
        <dbReference type="EMBL" id="KAK4502284.1"/>
    </source>
</evidence>
<feature type="domain" description="SET" evidence="1">
    <location>
        <begin position="169"/>
        <end position="362"/>
    </location>
</feature>
<keyword evidence="3" id="KW-1185">Reference proteome</keyword>
<reference evidence="2 3" key="1">
    <citation type="journal article" date="2023" name="G3 (Bethesda)">
        <title>A chromosome-level genome assembly of Zasmidium syzygii isolated from banana leaves.</title>
        <authorList>
            <person name="van Westerhoven A.C."/>
            <person name="Mehrabi R."/>
            <person name="Talebi R."/>
            <person name="Steentjes M.B.F."/>
            <person name="Corcolon B."/>
            <person name="Chong P.A."/>
            <person name="Kema G.H.J."/>
            <person name="Seidl M.F."/>
        </authorList>
    </citation>
    <scope>NUCLEOTIDE SEQUENCE [LARGE SCALE GENOMIC DNA]</scope>
    <source>
        <strain evidence="2 3">P124</strain>
    </source>
</reference>
<dbReference type="Gene3D" id="2.170.270.10">
    <property type="entry name" value="SET domain"/>
    <property type="match status" value="1"/>
</dbReference>
<gene>
    <name evidence="2" type="ORF">PRZ48_005709</name>
</gene>
<dbReference type="Pfam" id="PF00856">
    <property type="entry name" value="SET"/>
    <property type="match status" value="1"/>
</dbReference>
<dbReference type="PANTHER" id="PTHR47643:SF2">
    <property type="entry name" value="TPR DOMAIN PROTEIN (AFU_ORTHOLOGUE AFUA_5G12710)"/>
    <property type="match status" value="1"/>
</dbReference>
<evidence type="ECO:0000259" key="1">
    <source>
        <dbReference type="PROSITE" id="PS50280"/>
    </source>
</evidence>
<dbReference type="InterPro" id="IPR046341">
    <property type="entry name" value="SET_dom_sf"/>
</dbReference>
<dbReference type="SMART" id="SM00317">
    <property type="entry name" value="SET"/>
    <property type="match status" value="1"/>
</dbReference>
<dbReference type="Proteomes" id="UP001305779">
    <property type="component" value="Unassembled WGS sequence"/>
</dbReference>
<dbReference type="InterPro" id="IPR053209">
    <property type="entry name" value="Gramillin-biosynth_MTr"/>
</dbReference>
<organism evidence="2 3">
    <name type="scientific">Zasmidium cellare</name>
    <name type="common">Wine cellar mold</name>
    <name type="synonym">Racodium cellare</name>
    <dbReference type="NCBI Taxonomy" id="395010"/>
    <lineage>
        <taxon>Eukaryota</taxon>
        <taxon>Fungi</taxon>
        <taxon>Dikarya</taxon>
        <taxon>Ascomycota</taxon>
        <taxon>Pezizomycotina</taxon>
        <taxon>Dothideomycetes</taxon>
        <taxon>Dothideomycetidae</taxon>
        <taxon>Mycosphaerellales</taxon>
        <taxon>Mycosphaerellaceae</taxon>
        <taxon>Zasmidium</taxon>
    </lineage>
</organism>
<dbReference type="PANTHER" id="PTHR47643">
    <property type="entry name" value="TPR DOMAIN PROTEIN (AFU_ORTHOLOGUE AFUA_5G12710)"/>
    <property type="match status" value="1"/>
</dbReference>
<proteinExistence type="predicted"/>
<accession>A0ABR0EL26</accession>